<dbReference type="InterPro" id="IPR032675">
    <property type="entry name" value="LRR_dom_sf"/>
</dbReference>
<dbReference type="OrthoDB" id="2309051at2759"/>
<dbReference type="Gene3D" id="3.80.10.10">
    <property type="entry name" value="Ribonuclease Inhibitor"/>
    <property type="match status" value="1"/>
</dbReference>
<evidence type="ECO:0000313" key="1">
    <source>
        <dbReference type="EMBL" id="CAI2173222.1"/>
    </source>
</evidence>
<gene>
    <name evidence="1" type="ORF">FWILDA_LOCUS5977</name>
</gene>
<dbReference type="EMBL" id="CAMKVN010001035">
    <property type="protein sequence ID" value="CAI2173222.1"/>
    <property type="molecule type" value="Genomic_DNA"/>
</dbReference>
<dbReference type="SUPFAM" id="SSF52047">
    <property type="entry name" value="RNI-like"/>
    <property type="match status" value="1"/>
</dbReference>
<comment type="caution">
    <text evidence="1">The sequence shown here is derived from an EMBL/GenBank/DDBJ whole genome shotgun (WGS) entry which is preliminary data.</text>
</comment>
<reference evidence="1" key="1">
    <citation type="submission" date="2022-08" db="EMBL/GenBank/DDBJ databases">
        <authorList>
            <person name="Kallberg Y."/>
            <person name="Tangrot J."/>
            <person name="Rosling A."/>
        </authorList>
    </citation>
    <scope>NUCLEOTIDE SEQUENCE</scope>
    <source>
        <strain evidence="1">Wild A</strain>
    </source>
</reference>
<proteinExistence type="predicted"/>
<protein>
    <submittedName>
        <fullName evidence="1">6621_t:CDS:1</fullName>
    </submittedName>
</protein>
<dbReference type="AlphaFoldDB" id="A0A9W4WYK5"/>
<evidence type="ECO:0000313" key="2">
    <source>
        <dbReference type="Proteomes" id="UP001153678"/>
    </source>
</evidence>
<accession>A0A9W4WYK5</accession>
<keyword evidence="2" id="KW-1185">Reference proteome</keyword>
<organism evidence="1 2">
    <name type="scientific">Funneliformis geosporum</name>
    <dbReference type="NCBI Taxonomy" id="1117311"/>
    <lineage>
        <taxon>Eukaryota</taxon>
        <taxon>Fungi</taxon>
        <taxon>Fungi incertae sedis</taxon>
        <taxon>Mucoromycota</taxon>
        <taxon>Glomeromycotina</taxon>
        <taxon>Glomeromycetes</taxon>
        <taxon>Glomerales</taxon>
        <taxon>Glomeraceae</taxon>
        <taxon>Funneliformis</taxon>
    </lineage>
</organism>
<name>A0A9W4WYK5_9GLOM</name>
<sequence length="408" mass="48277">MYKNMKNNLIKSLPKLQVPLFNYVNYIRYFNSAEIEIMAHLLFNSEEWNHHYSTEHHHDVHYLINELWKIFVYYCSPISLKNIPYQMNITLLARSGLFFSKLTELECDNSSRYDQELVTSTYKAIAKICRNIQKINVNRFEVDNEGLAYLIKVQNGLKEVNIVMDENNSYTNVFREIRSQSRSLNQLSFSGIVRLPNEIFTSMSNLKSLHLKLIHECGIRHKKESYEVLPLNLMRALENASLPNLERFSLKYNNDISVPWFQPLHIFQKLISTTRNGSLRKIDIESKLSIYPDSHIHAYMKTITTFCPSLEFLGICNRRRYTKILELLADQSPDSLHKLYLKNPLYIIKYNLWDFLDMWKNNGRSLLHLELIGMIEVKEEYEEVFEKFIRKNILLKYSAIKGKSFCNL</sequence>
<dbReference type="Proteomes" id="UP001153678">
    <property type="component" value="Unassembled WGS sequence"/>
</dbReference>